<accession>A0A8J7S7A7</accession>
<dbReference type="PROSITE" id="PS50198">
    <property type="entry name" value="PPIC_PPIASE_2"/>
    <property type="match status" value="1"/>
</dbReference>
<keyword evidence="4 6" id="KW-0697">Rotamase</keyword>
<dbReference type="RefSeq" id="WP_199385840.1">
    <property type="nucleotide sequence ID" value="NZ_JAEMHM010000018.1"/>
</dbReference>
<evidence type="ECO:0000256" key="5">
    <source>
        <dbReference type="ARBA" id="ARBA00023235"/>
    </source>
</evidence>
<dbReference type="PANTHER" id="PTHR47245:SF1">
    <property type="entry name" value="FOLDASE PROTEIN PRSA"/>
    <property type="match status" value="1"/>
</dbReference>
<comment type="caution">
    <text evidence="8">The sequence shown here is derived from an EMBL/GenBank/DDBJ whole genome shotgun (WGS) entry which is preliminary data.</text>
</comment>
<dbReference type="Pfam" id="PF13145">
    <property type="entry name" value="Rotamase_2"/>
    <property type="match status" value="1"/>
</dbReference>
<gene>
    <name evidence="8" type="ORF">JFN93_19625</name>
</gene>
<reference evidence="8" key="1">
    <citation type="submission" date="2020-12" db="EMBL/GenBank/DDBJ databases">
        <title>Geomonas sp. Red875, isolated from river sediment.</title>
        <authorList>
            <person name="Xu Z."/>
            <person name="Zhang Z."/>
            <person name="Masuda Y."/>
            <person name="Itoh H."/>
            <person name="Senoo K."/>
        </authorList>
    </citation>
    <scope>NUCLEOTIDE SEQUENCE</scope>
    <source>
        <strain evidence="8">Red875</strain>
    </source>
</reference>
<evidence type="ECO:0000256" key="4">
    <source>
        <dbReference type="ARBA" id="ARBA00023110"/>
    </source>
</evidence>
<evidence type="ECO:0000256" key="2">
    <source>
        <dbReference type="ARBA" id="ARBA00013194"/>
    </source>
</evidence>
<dbReference type="InterPro" id="IPR027304">
    <property type="entry name" value="Trigger_fact/SurA_dom_sf"/>
</dbReference>
<sequence length="286" mass="31970">MRCESRGVIATLLLTCLLAGCQEAKKAPAQGNAEGVKVLAKVNGVPITDQDVAFRISKTHGMAGEDVSRTLDDVIKEELLYQKGMQLGLGNDPGYRTQIEKLERQLANLKRIEMTRRVFNTQITSKIDVTSQEVKAYYDRNAEKVGTELHLGMVTFTTRQAAEEALQKVRSGASFETVASTVPLPGAHSAPIAAKPWDIGYTAWDQIPFDFVDAVYRLRPGEVSGVLSMKETGFYLFKRYEARKNAHSDLESVAGTIRNRLREQKVAEAYRQFEEQLKREAKIEKL</sequence>
<evidence type="ECO:0000313" key="9">
    <source>
        <dbReference type="Proteomes" id="UP000636888"/>
    </source>
</evidence>
<comment type="catalytic activity">
    <reaction evidence="1">
        <text>[protein]-peptidylproline (omega=180) = [protein]-peptidylproline (omega=0)</text>
        <dbReference type="Rhea" id="RHEA:16237"/>
        <dbReference type="Rhea" id="RHEA-COMP:10747"/>
        <dbReference type="Rhea" id="RHEA-COMP:10748"/>
        <dbReference type="ChEBI" id="CHEBI:83833"/>
        <dbReference type="ChEBI" id="CHEBI:83834"/>
        <dbReference type="EC" id="5.2.1.8"/>
    </reaction>
</comment>
<dbReference type="EC" id="5.2.1.8" evidence="2"/>
<dbReference type="Proteomes" id="UP000636888">
    <property type="component" value="Unassembled WGS sequence"/>
</dbReference>
<dbReference type="InterPro" id="IPR050245">
    <property type="entry name" value="PrsA_foldase"/>
</dbReference>
<dbReference type="InterPro" id="IPR046357">
    <property type="entry name" value="PPIase_dom_sf"/>
</dbReference>
<dbReference type="Gene3D" id="3.10.50.40">
    <property type="match status" value="1"/>
</dbReference>
<dbReference type="PANTHER" id="PTHR47245">
    <property type="entry name" value="PEPTIDYLPROLYL ISOMERASE"/>
    <property type="match status" value="1"/>
</dbReference>
<keyword evidence="9" id="KW-1185">Reference proteome</keyword>
<name>A0A8J7S7A7_9BACT</name>
<organism evidence="8 9">
    <name type="scientific">Geomesophilobacter sediminis</name>
    <dbReference type="NCBI Taxonomy" id="2798584"/>
    <lineage>
        <taxon>Bacteria</taxon>
        <taxon>Pseudomonadati</taxon>
        <taxon>Thermodesulfobacteriota</taxon>
        <taxon>Desulfuromonadia</taxon>
        <taxon>Geobacterales</taxon>
        <taxon>Geobacteraceae</taxon>
        <taxon>Geomesophilobacter</taxon>
    </lineage>
</organism>
<keyword evidence="3" id="KW-0732">Signal</keyword>
<dbReference type="SUPFAM" id="SSF109998">
    <property type="entry name" value="Triger factor/SurA peptide-binding domain-like"/>
    <property type="match status" value="1"/>
</dbReference>
<protein>
    <recommendedName>
        <fullName evidence="2">peptidylprolyl isomerase</fullName>
        <ecNumber evidence="2">5.2.1.8</ecNumber>
    </recommendedName>
</protein>
<dbReference type="InterPro" id="IPR000297">
    <property type="entry name" value="PPIase_PpiC"/>
</dbReference>
<evidence type="ECO:0000256" key="3">
    <source>
        <dbReference type="ARBA" id="ARBA00022729"/>
    </source>
</evidence>
<dbReference type="PROSITE" id="PS51257">
    <property type="entry name" value="PROKAR_LIPOPROTEIN"/>
    <property type="match status" value="1"/>
</dbReference>
<evidence type="ECO:0000256" key="1">
    <source>
        <dbReference type="ARBA" id="ARBA00000971"/>
    </source>
</evidence>
<evidence type="ECO:0000313" key="8">
    <source>
        <dbReference type="EMBL" id="MBJ6726926.1"/>
    </source>
</evidence>
<dbReference type="EMBL" id="JAEMHM010000018">
    <property type="protein sequence ID" value="MBJ6726926.1"/>
    <property type="molecule type" value="Genomic_DNA"/>
</dbReference>
<dbReference type="Gene3D" id="1.10.4030.10">
    <property type="entry name" value="Porin chaperone SurA, peptide-binding domain"/>
    <property type="match status" value="1"/>
</dbReference>
<keyword evidence="5 6" id="KW-0413">Isomerase</keyword>
<dbReference type="GO" id="GO:0003755">
    <property type="term" value="F:peptidyl-prolyl cis-trans isomerase activity"/>
    <property type="evidence" value="ECO:0007669"/>
    <property type="project" value="UniProtKB-KW"/>
</dbReference>
<dbReference type="AlphaFoldDB" id="A0A8J7S7A7"/>
<evidence type="ECO:0000256" key="6">
    <source>
        <dbReference type="PROSITE-ProRule" id="PRU00278"/>
    </source>
</evidence>
<dbReference type="SUPFAM" id="SSF54534">
    <property type="entry name" value="FKBP-like"/>
    <property type="match status" value="1"/>
</dbReference>
<evidence type="ECO:0000259" key="7">
    <source>
        <dbReference type="PROSITE" id="PS50198"/>
    </source>
</evidence>
<proteinExistence type="predicted"/>
<feature type="domain" description="PpiC" evidence="7">
    <location>
        <begin position="146"/>
        <end position="241"/>
    </location>
</feature>